<dbReference type="EMBL" id="FJUW01000004">
    <property type="protein sequence ID" value="CZS90266.1"/>
    <property type="molecule type" value="Genomic_DNA"/>
</dbReference>
<dbReference type="STRING" id="914237.A0A1E1JWI9"/>
<name>A0A1E1JWI9_9HELO</name>
<dbReference type="Proteomes" id="UP000178129">
    <property type="component" value="Unassembled WGS sequence"/>
</dbReference>
<sequence length="186" mass="20945">MTSSNPHSSTIADLRNNTTIWYKLHVLIYDLRNFNEVETSQLRLDSIADASYLSGPYFTPDEATIIKSSLVDTSKPTHPGAKKIKIQDKQQNLKALETIIEETMKERLERRNKKREESGNFRVCAAHDLAPILEKALDIKPKNLANDKAFVEQIEKYGLELGDGAVWKGVQKKGGVQGGKRKKGKH</sequence>
<proteinExistence type="predicted"/>
<accession>A0A1E1JWI9</accession>
<organism evidence="1 2">
    <name type="scientific">Rhynchosporium graminicola</name>
    <dbReference type="NCBI Taxonomy" id="2792576"/>
    <lineage>
        <taxon>Eukaryota</taxon>
        <taxon>Fungi</taxon>
        <taxon>Dikarya</taxon>
        <taxon>Ascomycota</taxon>
        <taxon>Pezizomycotina</taxon>
        <taxon>Leotiomycetes</taxon>
        <taxon>Helotiales</taxon>
        <taxon>Ploettnerulaceae</taxon>
        <taxon>Rhynchosporium</taxon>
    </lineage>
</organism>
<evidence type="ECO:0000313" key="2">
    <source>
        <dbReference type="Proteomes" id="UP000178129"/>
    </source>
</evidence>
<dbReference type="InParanoid" id="A0A1E1JWI9"/>
<keyword evidence="2" id="KW-1185">Reference proteome</keyword>
<protein>
    <submittedName>
        <fullName evidence="1">Uncharacterized protein</fullName>
    </submittedName>
</protein>
<comment type="caution">
    <text evidence="1">The sequence shown here is derived from an EMBL/GenBank/DDBJ whole genome shotgun (WGS) entry which is preliminary data.</text>
</comment>
<evidence type="ECO:0000313" key="1">
    <source>
        <dbReference type="EMBL" id="CZS90266.1"/>
    </source>
</evidence>
<reference evidence="2" key="1">
    <citation type="submission" date="2016-03" db="EMBL/GenBank/DDBJ databases">
        <authorList>
            <person name="Ploux O."/>
        </authorList>
    </citation>
    <scope>NUCLEOTIDE SEQUENCE [LARGE SCALE GENOMIC DNA]</scope>
    <source>
        <strain evidence="2">UK7</strain>
    </source>
</reference>
<gene>
    <name evidence="1" type="ORF">RCO7_08612</name>
</gene>
<dbReference type="AlphaFoldDB" id="A0A1E1JWI9"/>